<evidence type="ECO:0000313" key="2">
    <source>
        <dbReference type="EMBL" id="GAT61111.1"/>
    </source>
</evidence>
<dbReference type="Proteomes" id="UP000815677">
    <property type="component" value="Unassembled WGS sequence"/>
</dbReference>
<reference evidence="2" key="1">
    <citation type="submission" date="2014-09" db="EMBL/GenBank/DDBJ databases">
        <title>Genome sequence of the luminous mushroom Mycena chlorophos for searching fungal bioluminescence genes.</title>
        <authorList>
            <person name="Tanaka Y."/>
            <person name="Kasuga D."/>
            <person name="Oba Y."/>
            <person name="Hase S."/>
            <person name="Sato K."/>
            <person name="Oba Y."/>
            <person name="Sakakibara Y."/>
        </authorList>
    </citation>
    <scope>NUCLEOTIDE SEQUENCE</scope>
</reference>
<feature type="compositionally biased region" description="Low complexity" evidence="1">
    <location>
        <begin position="59"/>
        <end position="69"/>
    </location>
</feature>
<name>A0ABQ0MCQ3_MYCCL</name>
<protein>
    <submittedName>
        <fullName evidence="2">Uncharacterized protein</fullName>
    </submittedName>
</protein>
<proteinExistence type="predicted"/>
<feature type="region of interest" description="Disordered" evidence="1">
    <location>
        <begin position="39"/>
        <end position="164"/>
    </location>
</feature>
<accession>A0ABQ0MCQ3</accession>
<evidence type="ECO:0000256" key="1">
    <source>
        <dbReference type="SAM" id="MobiDB-lite"/>
    </source>
</evidence>
<sequence>MPRTEICNCWTHCNGGKRVSQTTFNNHAQYRTPEALAAALAPLVNPPSAESEDDDDYSSTDSSAPSSSPVRAMSTPHKSHRRPMGEPSPPKKRLRVESEAPRGDEDEGMDFFVAPSGPFDDDDGSFPMEVEPAAYDEPEDGDKPDPGSLAYQLDSDSDSESELEVVDVEDDNAMEVILDQEEPVPVPAGSNRPRAHRDDLRIIQDFQDEIRAATFENSRISKECLHRLRNPPTTPLDLSDDTICFSIQLFVALLNSSEATFKDVCDVIALNKGTQLLSLDKVKETVAEMTGVYALQGEMCRNSCLAFAGPFAALDTCPDCGSPRRDENGATTKFYTMPLGPQIQALFRNPETARLMQYRLEETKHVFAELEENEGVIKVRICAEPSAFSSPAFEDYVDLFCGDEYLSAVEDGRITDDDVVILGSLDGAQLFRNKKTDC</sequence>
<dbReference type="EMBL" id="DF849975">
    <property type="protein sequence ID" value="GAT61111.1"/>
    <property type="molecule type" value="Genomic_DNA"/>
</dbReference>
<organism evidence="2 3">
    <name type="scientific">Mycena chlorophos</name>
    <name type="common">Agaric fungus</name>
    <name type="synonym">Agaricus chlorophos</name>
    <dbReference type="NCBI Taxonomy" id="658473"/>
    <lineage>
        <taxon>Eukaryota</taxon>
        <taxon>Fungi</taxon>
        <taxon>Dikarya</taxon>
        <taxon>Basidiomycota</taxon>
        <taxon>Agaricomycotina</taxon>
        <taxon>Agaricomycetes</taxon>
        <taxon>Agaricomycetidae</taxon>
        <taxon>Agaricales</taxon>
        <taxon>Marasmiineae</taxon>
        <taxon>Mycenaceae</taxon>
        <taxon>Mycena</taxon>
    </lineage>
</organism>
<gene>
    <name evidence="2" type="ORF">MCHLO_17167</name>
</gene>
<evidence type="ECO:0000313" key="3">
    <source>
        <dbReference type="Proteomes" id="UP000815677"/>
    </source>
</evidence>
<keyword evidence="3" id="KW-1185">Reference proteome</keyword>
<feature type="compositionally biased region" description="Low complexity" evidence="1">
    <location>
        <begin position="39"/>
        <end position="49"/>
    </location>
</feature>
<feature type="compositionally biased region" description="Acidic residues" evidence="1">
    <location>
        <begin position="155"/>
        <end position="164"/>
    </location>
</feature>